<keyword evidence="3 14" id="KW-1003">Cell membrane</keyword>
<evidence type="ECO:0000256" key="12">
    <source>
        <dbReference type="ARBA" id="ARBA00023122"/>
    </source>
</evidence>
<dbReference type="InterPro" id="IPR008915">
    <property type="entry name" value="Peptidase_M50"/>
</dbReference>
<dbReference type="InterPro" id="IPR016483">
    <property type="entry name" value="UCP006404_Pept_M50_CBS"/>
</dbReference>
<evidence type="ECO:0000256" key="1">
    <source>
        <dbReference type="ARBA" id="ARBA00004651"/>
    </source>
</evidence>
<name>A0A1H3P919_9ACTN</name>
<dbReference type="RefSeq" id="WP_091556509.1">
    <property type="nucleotide sequence ID" value="NZ_FNPH01000004.1"/>
</dbReference>
<dbReference type="InterPro" id="IPR046342">
    <property type="entry name" value="CBS_dom_sf"/>
</dbReference>
<evidence type="ECO:0000256" key="11">
    <source>
        <dbReference type="ARBA" id="ARBA00023049"/>
    </source>
</evidence>
<evidence type="ECO:0000256" key="8">
    <source>
        <dbReference type="ARBA" id="ARBA00022801"/>
    </source>
</evidence>
<feature type="domain" description="Peptidase M50" evidence="17">
    <location>
        <begin position="66"/>
        <end position="151"/>
    </location>
</feature>
<keyword evidence="8 14" id="KW-0378">Hydrolase</keyword>
<evidence type="ECO:0000256" key="14">
    <source>
        <dbReference type="PIRNR" id="PIRNR006404"/>
    </source>
</evidence>
<dbReference type="EMBL" id="FNPH01000004">
    <property type="protein sequence ID" value="SDY97561.1"/>
    <property type="molecule type" value="Genomic_DNA"/>
</dbReference>
<feature type="transmembrane region" description="Helical" evidence="14">
    <location>
        <begin position="150"/>
        <end position="167"/>
    </location>
</feature>
<dbReference type="PANTHER" id="PTHR39188">
    <property type="entry name" value="MEMBRANE-ASSOCIATED ZINC METALLOPROTEASE M50B"/>
    <property type="match status" value="1"/>
</dbReference>
<dbReference type="STRING" id="405436.SAMN05444365_104387"/>
<comment type="subcellular location">
    <subcellularLocation>
        <location evidence="1 14">Cell membrane</location>
        <topology evidence="1 14">Multi-pass membrane protein</topology>
    </subcellularLocation>
</comment>
<evidence type="ECO:0000256" key="16">
    <source>
        <dbReference type="PIRSR" id="PIRSR006404-2"/>
    </source>
</evidence>
<sequence>MEEKSPRQGPPERRPGLAVGRVFGVPVYLNASMLLLAVLVTGLYGSFVRRQLELSAVAGYLVGFGFVVCLLGSVLLHELGHALTARRYGIGVRGITLELLGGYTEMDRDAPTPKVDLFVSLAGPAVSLVLGLGAVVATVALPDRTLLNQLAFQLAVSNVVVAVFNSLPGLPLDGGRALRAAVWAYSRDRHLGTEVAGWMGRAVAVGTAALVALLTALGQLSAVGLAFMLLVAFTLWQGAGQSIRVARISRRFPLIDLAALARPVYSVPTGTPLAEAQRRGAEAGRGEDVLGVADSAGRLVALVDRVAAEAVPAERRPWITVDTVARGVEGVHTIPVGLTGEQVIRVVQTHPGAQYLVTAGEDVVGVLHVADLAQLLEPNRKLNP</sequence>
<dbReference type="OrthoDB" id="9781963at2"/>
<feature type="transmembrane region" description="Helical" evidence="14">
    <location>
        <begin position="57"/>
        <end position="76"/>
    </location>
</feature>
<dbReference type="GO" id="GO:0046872">
    <property type="term" value="F:metal ion binding"/>
    <property type="evidence" value="ECO:0007669"/>
    <property type="project" value="UniProtKB-UniRule"/>
</dbReference>
<reference evidence="19" key="1">
    <citation type="submission" date="2016-10" db="EMBL/GenBank/DDBJ databases">
        <authorList>
            <person name="Varghese N."/>
            <person name="Submissions S."/>
        </authorList>
    </citation>
    <scope>NUCLEOTIDE SEQUENCE [LARGE SCALE GENOMIC DNA]</scope>
    <source>
        <strain evidence="19">DSM 45245</strain>
    </source>
</reference>
<dbReference type="Pfam" id="PF02163">
    <property type="entry name" value="Peptidase_M50"/>
    <property type="match status" value="1"/>
</dbReference>
<evidence type="ECO:0000313" key="19">
    <source>
        <dbReference type="Proteomes" id="UP000242415"/>
    </source>
</evidence>
<protein>
    <recommendedName>
        <fullName evidence="14">Zinc metalloprotease</fullName>
    </recommendedName>
</protein>
<keyword evidence="9 14" id="KW-0862">Zinc</keyword>
<keyword evidence="10 14" id="KW-1133">Transmembrane helix</keyword>
<feature type="active site" evidence="15">
    <location>
        <position position="78"/>
    </location>
</feature>
<dbReference type="GO" id="GO:0005886">
    <property type="term" value="C:plasma membrane"/>
    <property type="evidence" value="ECO:0007669"/>
    <property type="project" value="UniProtKB-SubCell"/>
</dbReference>
<evidence type="ECO:0000256" key="13">
    <source>
        <dbReference type="ARBA" id="ARBA00023136"/>
    </source>
</evidence>
<dbReference type="PANTHER" id="PTHR39188:SF3">
    <property type="entry name" value="STAGE IV SPORULATION PROTEIN FB"/>
    <property type="match status" value="1"/>
</dbReference>
<evidence type="ECO:0000256" key="7">
    <source>
        <dbReference type="ARBA" id="ARBA00022737"/>
    </source>
</evidence>
<dbReference type="GO" id="GO:0006508">
    <property type="term" value="P:proteolysis"/>
    <property type="evidence" value="ECO:0007669"/>
    <property type="project" value="UniProtKB-KW"/>
</dbReference>
<keyword evidence="6 14" id="KW-0479">Metal-binding</keyword>
<comment type="similarity">
    <text evidence="2 14">Belongs to the peptidase M50B family.</text>
</comment>
<evidence type="ECO:0000256" key="15">
    <source>
        <dbReference type="PIRSR" id="PIRSR006404-1"/>
    </source>
</evidence>
<feature type="binding site" evidence="16">
    <location>
        <position position="77"/>
    </location>
    <ligand>
        <name>Zn(2+)</name>
        <dbReference type="ChEBI" id="CHEBI:29105"/>
        <note>catalytic</note>
    </ligand>
</feature>
<accession>A0A1H3P919</accession>
<evidence type="ECO:0000256" key="3">
    <source>
        <dbReference type="ARBA" id="ARBA00022475"/>
    </source>
</evidence>
<proteinExistence type="inferred from homology"/>
<keyword evidence="5 14" id="KW-0812">Transmembrane</keyword>
<evidence type="ECO:0000256" key="4">
    <source>
        <dbReference type="ARBA" id="ARBA00022670"/>
    </source>
</evidence>
<dbReference type="SUPFAM" id="SSF54631">
    <property type="entry name" value="CBS-domain pair"/>
    <property type="match status" value="1"/>
</dbReference>
<evidence type="ECO:0000313" key="18">
    <source>
        <dbReference type="EMBL" id="SDY97561.1"/>
    </source>
</evidence>
<keyword evidence="13 14" id="KW-0472">Membrane</keyword>
<dbReference type="PIRSF" id="PIRSF006404">
    <property type="entry name" value="UCP006404_Pept_M50_CBS"/>
    <property type="match status" value="1"/>
</dbReference>
<keyword evidence="12" id="KW-0129">CBS domain</keyword>
<organism evidence="18 19">
    <name type="scientific">Micromonospora pattaloongensis</name>
    <dbReference type="NCBI Taxonomy" id="405436"/>
    <lineage>
        <taxon>Bacteria</taxon>
        <taxon>Bacillati</taxon>
        <taxon>Actinomycetota</taxon>
        <taxon>Actinomycetes</taxon>
        <taxon>Micromonosporales</taxon>
        <taxon>Micromonosporaceae</taxon>
        <taxon>Micromonospora</taxon>
    </lineage>
</organism>
<feature type="binding site" evidence="16">
    <location>
        <position position="81"/>
    </location>
    <ligand>
        <name>Zn(2+)</name>
        <dbReference type="ChEBI" id="CHEBI:29105"/>
        <note>catalytic</note>
    </ligand>
</feature>
<dbReference type="AlphaFoldDB" id="A0A1H3P919"/>
<evidence type="ECO:0000256" key="10">
    <source>
        <dbReference type="ARBA" id="ARBA00022989"/>
    </source>
</evidence>
<evidence type="ECO:0000256" key="5">
    <source>
        <dbReference type="ARBA" id="ARBA00022692"/>
    </source>
</evidence>
<feature type="binding site" evidence="16">
    <location>
        <position position="173"/>
    </location>
    <ligand>
        <name>Zn(2+)</name>
        <dbReference type="ChEBI" id="CHEBI:29105"/>
        <note>catalytic</note>
    </ligand>
</feature>
<dbReference type="GO" id="GO:0008237">
    <property type="term" value="F:metallopeptidase activity"/>
    <property type="evidence" value="ECO:0007669"/>
    <property type="project" value="UniProtKB-UniRule"/>
</dbReference>
<feature type="transmembrane region" description="Helical" evidence="14">
    <location>
        <begin position="117"/>
        <end position="141"/>
    </location>
</feature>
<keyword evidence="11 14" id="KW-0482">Metalloprotease</keyword>
<evidence type="ECO:0000259" key="17">
    <source>
        <dbReference type="Pfam" id="PF02163"/>
    </source>
</evidence>
<evidence type="ECO:0000256" key="2">
    <source>
        <dbReference type="ARBA" id="ARBA00007931"/>
    </source>
</evidence>
<evidence type="ECO:0000256" key="9">
    <source>
        <dbReference type="ARBA" id="ARBA00022833"/>
    </source>
</evidence>
<gene>
    <name evidence="18" type="ORF">SAMN05444365_104387</name>
</gene>
<feature type="transmembrane region" description="Helical" evidence="14">
    <location>
        <begin position="27"/>
        <end position="45"/>
    </location>
</feature>
<feature type="transmembrane region" description="Helical" evidence="14">
    <location>
        <begin position="208"/>
        <end position="236"/>
    </location>
</feature>
<dbReference type="CDD" id="cd06164">
    <property type="entry name" value="S2P-M50_SpoIVFB_CBS"/>
    <property type="match status" value="1"/>
</dbReference>
<keyword evidence="4 14" id="KW-0645">Protease</keyword>
<keyword evidence="7" id="KW-0677">Repeat</keyword>
<comment type="cofactor">
    <cofactor evidence="14 16">
        <name>Zn(2+)</name>
        <dbReference type="ChEBI" id="CHEBI:29105"/>
    </cofactor>
    <text evidence="14 16">Binds 1 zinc ion per subunit.</text>
</comment>
<dbReference type="Proteomes" id="UP000242415">
    <property type="component" value="Unassembled WGS sequence"/>
</dbReference>
<keyword evidence="19" id="KW-1185">Reference proteome</keyword>
<evidence type="ECO:0000256" key="6">
    <source>
        <dbReference type="ARBA" id="ARBA00022723"/>
    </source>
</evidence>